<dbReference type="PANTHER" id="PTHR43235">
    <property type="entry name" value="GLUTAMINE AMIDOTRANSFERASE PB2B2.05-RELATED"/>
    <property type="match status" value="1"/>
</dbReference>
<dbReference type="AlphaFoldDB" id="A1WV38"/>
<dbReference type="InterPro" id="IPR011697">
    <property type="entry name" value="Peptidase_C26"/>
</dbReference>
<accession>A1WV38</accession>
<dbReference type="GO" id="GO:0005829">
    <property type="term" value="C:cytosol"/>
    <property type="evidence" value="ECO:0007669"/>
    <property type="project" value="TreeGrafter"/>
</dbReference>
<organism evidence="1 2">
    <name type="scientific">Halorhodospira halophila (strain DSM 244 / SL1)</name>
    <name type="common">Ectothiorhodospira halophila (strain DSM 244 / SL1)</name>
    <dbReference type="NCBI Taxonomy" id="349124"/>
    <lineage>
        <taxon>Bacteria</taxon>
        <taxon>Pseudomonadati</taxon>
        <taxon>Pseudomonadota</taxon>
        <taxon>Gammaproteobacteria</taxon>
        <taxon>Chromatiales</taxon>
        <taxon>Ectothiorhodospiraceae</taxon>
        <taxon>Halorhodospira</taxon>
    </lineage>
</organism>
<dbReference type="STRING" id="349124.Hhal_0772"/>
<dbReference type="HOGENOM" id="CLU_030756_5_0_6"/>
<evidence type="ECO:0000313" key="1">
    <source>
        <dbReference type="EMBL" id="ABM61550.1"/>
    </source>
</evidence>
<protein>
    <submittedName>
        <fullName evidence="1">Peptidase C26</fullName>
    </submittedName>
</protein>
<reference evidence="1 2" key="2">
    <citation type="journal article" date="2013" name="Stand. Genomic Sci.">
        <title>Complete genome sequence of Halorhodospira halophila SL1.</title>
        <authorList>
            <person name="Challacombe J.F."/>
            <person name="Majid S."/>
            <person name="Deole R."/>
            <person name="Brettin T.S."/>
            <person name="Bruce D."/>
            <person name="Delano S.F."/>
            <person name="Detter J.C."/>
            <person name="Gleasner C.D."/>
            <person name="Han C.S."/>
            <person name="Misra M."/>
            <person name="Reitenga K.G."/>
            <person name="Mikhailova N."/>
            <person name="Woyke T."/>
            <person name="Pitluck S."/>
            <person name="Nolan M."/>
            <person name="Land M.L."/>
            <person name="Saunders E."/>
            <person name="Tapia R."/>
            <person name="Lapidus A."/>
            <person name="Ivanova N."/>
            <person name="Hoff W.D."/>
        </authorList>
    </citation>
    <scope>NUCLEOTIDE SEQUENCE [LARGE SCALE GENOMIC DNA]</scope>
    <source>
        <strain evidence="2">DSM 244 / SL1</strain>
    </source>
</reference>
<dbReference type="PROSITE" id="PS51273">
    <property type="entry name" value="GATASE_TYPE_1"/>
    <property type="match status" value="1"/>
</dbReference>
<keyword evidence="2" id="KW-1185">Reference proteome</keyword>
<dbReference type="eggNOG" id="COG2071">
    <property type="taxonomic scope" value="Bacteria"/>
</dbReference>
<gene>
    <name evidence="1" type="ordered locus">Hhal_0772</name>
</gene>
<dbReference type="GO" id="GO:0033969">
    <property type="term" value="F:gamma-glutamyl-gamma-aminobutyrate hydrolase activity"/>
    <property type="evidence" value="ECO:0007669"/>
    <property type="project" value="TreeGrafter"/>
</dbReference>
<dbReference type="EMBL" id="CP000544">
    <property type="protein sequence ID" value="ABM61550.1"/>
    <property type="molecule type" value="Genomic_DNA"/>
</dbReference>
<evidence type="ECO:0000313" key="2">
    <source>
        <dbReference type="Proteomes" id="UP000000647"/>
    </source>
</evidence>
<sequence length="212" mass="23557">MRRRVAVSQRCDAVPGRDEVRDTLDVRLATLLWDLGFLPVPMASHITDRAAYFEAVEPEAVVLSGGNNIGEAPERDHLEMALLDHAAAFRLPVVGICRGMQMMNHYQGGALRAVARHVAVRHRVSGPLAGADRRVVNSYHDQGMLDADLGDDLEAMAWSEDGAVEALRHREWPWLGIMWHPERDAPVAESNRKLIRNHLEGLPLDLSHGETS</sequence>
<dbReference type="GO" id="GO:0006598">
    <property type="term" value="P:polyamine catabolic process"/>
    <property type="evidence" value="ECO:0007669"/>
    <property type="project" value="TreeGrafter"/>
</dbReference>
<proteinExistence type="predicted"/>
<name>A1WV38_HALHL</name>
<dbReference type="InterPro" id="IPR044668">
    <property type="entry name" value="PuuD-like"/>
</dbReference>
<reference evidence="2" key="1">
    <citation type="submission" date="2006-12" db="EMBL/GenBank/DDBJ databases">
        <title>Complete sequence of Halorhodospira halophila SL1.</title>
        <authorList>
            <consortium name="US DOE Joint Genome Institute"/>
            <person name="Copeland A."/>
            <person name="Lucas S."/>
            <person name="Lapidus A."/>
            <person name="Barry K."/>
            <person name="Detter J.C."/>
            <person name="Glavina del Rio T."/>
            <person name="Hammon N."/>
            <person name="Israni S."/>
            <person name="Dalin E."/>
            <person name="Tice H."/>
            <person name="Pitluck S."/>
            <person name="Saunders E."/>
            <person name="Brettin T."/>
            <person name="Bruce D."/>
            <person name="Han C."/>
            <person name="Tapia R."/>
            <person name="Schmutz J."/>
            <person name="Larimer F."/>
            <person name="Land M."/>
            <person name="Hauser L."/>
            <person name="Kyrpides N."/>
            <person name="Mikhailova N."/>
            <person name="Hoff W."/>
            <person name="Richardson P."/>
        </authorList>
    </citation>
    <scope>NUCLEOTIDE SEQUENCE [LARGE SCALE GENOMIC DNA]</scope>
    <source>
        <strain evidence="2">DSM 244 / SL1</strain>
    </source>
</reference>
<dbReference type="KEGG" id="hha:Hhal_0772"/>
<dbReference type="InterPro" id="IPR029062">
    <property type="entry name" value="Class_I_gatase-like"/>
</dbReference>
<dbReference type="Pfam" id="PF07722">
    <property type="entry name" value="Peptidase_C26"/>
    <property type="match status" value="1"/>
</dbReference>
<dbReference type="SUPFAM" id="SSF52317">
    <property type="entry name" value="Class I glutamine amidotransferase-like"/>
    <property type="match status" value="1"/>
</dbReference>
<dbReference type="Proteomes" id="UP000000647">
    <property type="component" value="Chromosome"/>
</dbReference>
<dbReference type="PANTHER" id="PTHR43235:SF1">
    <property type="entry name" value="GLUTAMINE AMIDOTRANSFERASE PB2B2.05-RELATED"/>
    <property type="match status" value="1"/>
</dbReference>
<dbReference type="Gene3D" id="3.40.50.880">
    <property type="match status" value="1"/>
</dbReference>
<dbReference type="OrthoDB" id="9813383at2"/>
<dbReference type="RefSeq" id="WP_011813573.1">
    <property type="nucleotide sequence ID" value="NC_008789.1"/>
</dbReference>